<dbReference type="CDD" id="cd09972">
    <property type="entry name" value="LOTUS_TDRD_OSKAR"/>
    <property type="match status" value="1"/>
</dbReference>
<feature type="region of interest" description="Disordered" evidence="1">
    <location>
        <begin position="90"/>
        <end position="117"/>
    </location>
</feature>
<evidence type="ECO:0000313" key="3">
    <source>
        <dbReference type="EMBL" id="KAL3287803.1"/>
    </source>
</evidence>
<dbReference type="EMBL" id="JABFTP020000185">
    <property type="protein sequence ID" value="KAL3287803.1"/>
    <property type="molecule type" value="Genomic_DNA"/>
</dbReference>
<dbReference type="PROSITE" id="PS51644">
    <property type="entry name" value="HTH_OST"/>
    <property type="match status" value="1"/>
</dbReference>
<dbReference type="Proteomes" id="UP001516400">
    <property type="component" value="Unassembled WGS sequence"/>
</dbReference>
<comment type="caution">
    <text evidence="3">The sequence shown here is derived from an EMBL/GenBank/DDBJ whole genome shotgun (WGS) entry which is preliminary data.</text>
</comment>
<evidence type="ECO:0000313" key="4">
    <source>
        <dbReference type="Proteomes" id="UP001516400"/>
    </source>
</evidence>
<accession>A0ABD2PA50</accession>
<dbReference type="AlphaFoldDB" id="A0ABD2PA50"/>
<sequence length="117" mass="13021">MEETKKMLRSILVSSPLTISVIKLNNDYKELVGVNIPFKELGYDCLLTFLHAIPDVLRVEGNTLQSPVNLIVSKKTEHVNAMVLKQKISKKSGGGFYGPSKKKAALPPRLARSRNMK</sequence>
<organism evidence="3 4">
    <name type="scientific">Cryptolaemus montrouzieri</name>
    <dbReference type="NCBI Taxonomy" id="559131"/>
    <lineage>
        <taxon>Eukaryota</taxon>
        <taxon>Metazoa</taxon>
        <taxon>Ecdysozoa</taxon>
        <taxon>Arthropoda</taxon>
        <taxon>Hexapoda</taxon>
        <taxon>Insecta</taxon>
        <taxon>Pterygota</taxon>
        <taxon>Neoptera</taxon>
        <taxon>Endopterygota</taxon>
        <taxon>Coleoptera</taxon>
        <taxon>Polyphaga</taxon>
        <taxon>Cucujiformia</taxon>
        <taxon>Coccinelloidea</taxon>
        <taxon>Coccinellidae</taxon>
        <taxon>Scymninae</taxon>
        <taxon>Scymnini</taxon>
        <taxon>Cryptolaemus</taxon>
    </lineage>
</organism>
<dbReference type="InterPro" id="IPR025605">
    <property type="entry name" value="OST-HTH/LOTUS_dom"/>
</dbReference>
<evidence type="ECO:0000259" key="2">
    <source>
        <dbReference type="PROSITE" id="PS51644"/>
    </source>
</evidence>
<proteinExistence type="predicted"/>
<feature type="domain" description="HTH OST-type" evidence="2">
    <location>
        <begin position="1"/>
        <end position="76"/>
    </location>
</feature>
<reference evidence="3 4" key="1">
    <citation type="journal article" date="2021" name="BMC Biol.">
        <title>Horizontally acquired antibacterial genes associated with adaptive radiation of ladybird beetles.</title>
        <authorList>
            <person name="Li H.S."/>
            <person name="Tang X.F."/>
            <person name="Huang Y.H."/>
            <person name="Xu Z.Y."/>
            <person name="Chen M.L."/>
            <person name="Du X.Y."/>
            <person name="Qiu B.Y."/>
            <person name="Chen P.T."/>
            <person name="Zhang W."/>
            <person name="Slipinski A."/>
            <person name="Escalona H.E."/>
            <person name="Waterhouse R.M."/>
            <person name="Zwick A."/>
            <person name="Pang H."/>
        </authorList>
    </citation>
    <scope>NUCLEOTIDE SEQUENCE [LARGE SCALE GENOMIC DNA]</scope>
    <source>
        <strain evidence="3">SYSU2018</strain>
    </source>
</reference>
<dbReference type="InterPro" id="IPR041966">
    <property type="entry name" value="LOTUS-like"/>
</dbReference>
<name>A0ABD2PA50_9CUCU</name>
<protein>
    <recommendedName>
        <fullName evidence="2">HTH OST-type domain-containing protein</fullName>
    </recommendedName>
</protein>
<evidence type="ECO:0000256" key="1">
    <source>
        <dbReference type="SAM" id="MobiDB-lite"/>
    </source>
</evidence>
<dbReference type="Pfam" id="PF12872">
    <property type="entry name" value="OST-HTH"/>
    <property type="match status" value="1"/>
</dbReference>
<gene>
    <name evidence="3" type="ORF">HHI36_002265</name>
</gene>
<dbReference type="Gene3D" id="3.30.420.610">
    <property type="entry name" value="LOTUS domain-like"/>
    <property type="match status" value="1"/>
</dbReference>
<keyword evidence="4" id="KW-1185">Reference proteome</keyword>